<proteinExistence type="predicted"/>
<protein>
    <recommendedName>
        <fullName evidence="1">Endonuclease/exonuclease/phosphatase domain-containing protein</fullName>
    </recommendedName>
</protein>
<comment type="caution">
    <text evidence="2">The sequence shown here is derived from an EMBL/GenBank/DDBJ whole genome shotgun (WGS) entry which is preliminary data.</text>
</comment>
<sequence>IRDDSGLSISELDGSPQWMAAKIVGTFQHGGKFELLAINIHLPQTSVRRKKAKQEVSTYLTKEHSKDKDMPMLLLGDFNADIAQSDRLTRRIGISLRRVSISNSTGSRRHNGKMGRMVDHIYYRGFHEHPDAGRVNKYLDLSDHFPMTTKWTFIVAEQFKSHNRFAVLADKKDNGKVLVENLVRATLGVASTLETMSKPPPKTDITLSRDTLVSTQRQRLLHKQVSRVP</sequence>
<dbReference type="Gene3D" id="3.60.10.10">
    <property type="entry name" value="Endonuclease/exonuclease/phosphatase"/>
    <property type="match status" value="1"/>
</dbReference>
<evidence type="ECO:0000259" key="1">
    <source>
        <dbReference type="Pfam" id="PF03372"/>
    </source>
</evidence>
<feature type="non-terminal residue" evidence="2">
    <location>
        <position position="1"/>
    </location>
</feature>
<dbReference type="AlphaFoldDB" id="A0A2U1IYW3"/>
<feature type="domain" description="Endonuclease/exonuclease/phosphatase" evidence="1">
    <location>
        <begin position="40"/>
        <end position="144"/>
    </location>
</feature>
<dbReference type="Proteomes" id="UP000245591">
    <property type="component" value="Unassembled WGS sequence"/>
</dbReference>
<dbReference type="EMBL" id="MBFU01000598">
    <property type="protein sequence ID" value="PVZ98005.1"/>
    <property type="molecule type" value="Genomic_DNA"/>
</dbReference>
<dbReference type="Pfam" id="PF03372">
    <property type="entry name" value="Exo_endo_phos"/>
    <property type="match status" value="1"/>
</dbReference>
<dbReference type="GO" id="GO:0003824">
    <property type="term" value="F:catalytic activity"/>
    <property type="evidence" value="ECO:0007669"/>
    <property type="project" value="InterPro"/>
</dbReference>
<dbReference type="InterPro" id="IPR005135">
    <property type="entry name" value="Endo/exonuclease/phosphatase"/>
</dbReference>
<evidence type="ECO:0000313" key="2">
    <source>
        <dbReference type="EMBL" id="PVZ98005.1"/>
    </source>
</evidence>
<evidence type="ECO:0000313" key="3">
    <source>
        <dbReference type="Proteomes" id="UP000245591"/>
    </source>
</evidence>
<name>A0A2U1IYW3_SMIAN</name>
<accession>A0A2U1IYW3</accession>
<organism evidence="2 3">
    <name type="scientific">Smittium angustum</name>
    <dbReference type="NCBI Taxonomy" id="133377"/>
    <lineage>
        <taxon>Eukaryota</taxon>
        <taxon>Fungi</taxon>
        <taxon>Fungi incertae sedis</taxon>
        <taxon>Zoopagomycota</taxon>
        <taxon>Kickxellomycotina</taxon>
        <taxon>Harpellomycetes</taxon>
        <taxon>Harpellales</taxon>
        <taxon>Legeriomycetaceae</taxon>
        <taxon>Smittium</taxon>
    </lineage>
</organism>
<gene>
    <name evidence="2" type="ORF">BB558_006002</name>
</gene>
<dbReference type="InterPro" id="IPR036691">
    <property type="entry name" value="Endo/exonu/phosph_ase_sf"/>
</dbReference>
<reference evidence="2 3" key="1">
    <citation type="journal article" date="2018" name="MBio">
        <title>Comparative Genomics Reveals the Core Gene Toolbox for the Fungus-Insect Symbiosis.</title>
        <authorList>
            <person name="Wang Y."/>
            <person name="Stata M."/>
            <person name="Wang W."/>
            <person name="Stajich J.E."/>
            <person name="White M.M."/>
            <person name="Moncalvo J.M."/>
        </authorList>
    </citation>
    <scope>NUCLEOTIDE SEQUENCE [LARGE SCALE GENOMIC DNA]</scope>
    <source>
        <strain evidence="2 3">AUS-126-30</strain>
    </source>
</reference>
<dbReference type="SUPFAM" id="SSF56219">
    <property type="entry name" value="DNase I-like"/>
    <property type="match status" value="1"/>
</dbReference>
<keyword evidence="3" id="KW-1185">Reference proteome</keyword>